<proteinExistence type="inferred from homology"/>
<dbReference type="InterPro" id="IPR023393">
    <property type="entry name" value="START-like_dom_sf"/>
</dbReference>
<name>A0A3D0WCT0_9SPHN</name>
<dbReference type="CDD" id="cd08896">
    <property type="entry name" value="SRPBCC_CalC_Aha1-like_3"/>
    <property type="match status" value="1"/>
</dbReference>
<feature type="domain" description="Activator of Hsp90 ATPase homologue 1/2-like C-terminal" evidence="2">
    <location>
        <begin position="14"/>
        <end position="145"/>
    </location>
</feature>
<evidence type="ECO:0000313" key="3">
    <source>
        <dbReference type="EMBL" id="HCB75553.1"/>
    </source>
</evidence>
<accession>A0A3D0WCT0</accession>
<protein>
    <submittedName>
        <fullName evidence="3">ATPase</fullName>
    </submittedName>
</protein>
<sequence length="154" mass="17091">MSEHDLVIERRMAVPRAAVWEAWTQHGPEWFCPPPWKAPEVEYDLRPGGRSHVRMVGPAGEDMVLTGVVLEVVEGERIVTTDAFAPGWLPQTPFMTAITEFADDGDGTLYRATARHWTAEAKAQHEAMGFQEGWGKVAEQLEAVAKRLHEGDGA</sequence>
<dbReference type="Pfam" id="PF08327">
    <property type="entry name" value="AHSA1"/>
    <property type="match status" value="1"/>
</dbReference>
<comment type="similarity">
    <text evidence="1">Belongs to the AHA1 family.</text>
</comment>
<evidence type="ECO:0000259" key="2">
    <source>
        <dbReference type="Pfam" id="PF08327"/>
    </source>
</evidence>
<dbReference type="SUPFAM" id="SSF55961">
    <property type="entry name" value="Bet v1-like"/>
    <property type="match status" value="1"/>
</dbReference>
<reference evidence="3 4" key="1">
    <citation type="journal article" date="2018" name="Nat. Biotechnol.">
        <title>A standardized bacterial taxonomy based on genome phylogeny substantially revises the tree of life.</title>
        <authorList>
            <person name="Parks D.H."/>
            <person name="Chuvochina M."/>
            <person name="Waite D.W."/>
            <person name="Rinke C."/>
            <person name="Skarshewski A."/>
            <person name="Chaumeil P.A."/>
            <person name="Hugenholtz P."/>
        </authorList>
    </citation>
    <scope>NUCLEOTIDE SEQUENCE [LARGE SCALE GENOMIC DNA]</scope>
    <source>
        <strain evidence="3">UBA9015</strain>
    </source>
</reference>
<dbReference type="Gene3D" id="3.30.530.20">
    <property type="match status" value="1"/>
</dbReference>
<dbReference type="InterPro" id="IPR013538">
    <property type="entry name" value="ASHA1/2-like_C"/>
</dbReference>
<evidence type="ECO:0000256" key="1">
    <source>
        <dbReference type="ARBA" id="ARBA00006817"/>
    </source>
</evidence>
<gene>
    <name evidence="3" type="ORF">DEP91_05180</name>
</gene>
<organism evidence="3 4">
    <name type="scientific">Sphingomonas bacterium</name>
    <dbReference type="NCBI Taxonomy" id="1895847"/>
    <lineage>
        <taxon>Bacteria</taxon>
        <taxon>Pseudomonadati</taxon>
        <taxon>Pseudomonadota</taxon>
        <taxon>Alphaproteobacteria</taxon>
        <taxon>Sphingomonadales</taxon>
        <taxon>Sphingomonadaceae</taxon>
        <taxon>Sphingomonas</taxon>
    </lineage>
</organism>
<comment type="caution">
    <text evidence="3">The sequence shown here is derived from an EMBL/GenBank/DDBJ whole genome shotgun (WGS) entry which is preliminary data.</text>
</comment>
<dbReference type="AlphaFoldDB" id="A0A3D0WCT0"/>
<dbReference type="EMBL" id="DOYJ01000147">
    <property type="protein sequence ID" value="HCB75553.1"/>
    <property type="molecule type" value="Genomic_DNA"/>
</dbReference>
<dbReference type="Proteomes" id="UP000262699">
    <property type="component" value="Unassembled WGS sequence"/>
</dbReference>
<evidence type="ECO:0000313" key="4">
    <source>
        <dbReference type="Proteomes" id="UP000262699"/>
    </source>
</evidence>